<dbReference type="RefSeq" id="WP_120640535.1">
    <property type="nucleotide sequence ID" value="NZ_RAQU01000216.1"/>
</dbReference>
<protein>
    <submittedName>
        <fullName evidence="2">FemAB family PEP-CTERM system-associated protein</fullName>
    </submittedName>
</protein>
<dbReference type="Proteomes" id="UP000274097">
    <property type="component" value="Unassembled WGS sequence"/>
</dbReference>
<dbReference type="InterPro" id="IPR016181">
    <property type="entry name" value="Acyl_CoA_acyltransferase"/>
</dbReference>
<dbReference type="EMBL" id="RAQU01000216">
    <property type="protein sequence ID" value="RKK01810.1"/>
    <property type="molecule type" value="Genomic_DNA"/>
</dbReference>
<proteinExistence type="predicted"/>
<evidence type="ECO:0000313" key="3">
    <source>
        <dbReference type="EMBL" id="RMI17133.1"/>
    </source>
</evidence>
<keyword evidence="4" id="KW-1185">Reference proteome</keyword>
<dbReference type="OrthoDB" id="9773932at2"/>
<dbReference type="InParanoid" id="A0A3A9J794"/>
<feature type="domain" description="BioF2-like acetyltransferase" evidence="1">
    <location>
        <begin position="154"/>
        <end position="286"/>
    </location>
</feature>
<accession>A0A3A9J794</accession>
<gene>
    <name evidence="2" type="ORF">D6Z83_23050</name>
    <name evidence="3" type="ORF">EBE87_23910</name>
</gene>
<dbReference type="NCBIfam" id="TIGR03019">
    <property type="entry name" value="pepcterm_femAB"/>
    <property type="match status" value="1"/>
</dbReference>
<evidence type="ECO:0000313" key="2">
    <source>
        <dbReference type="EMBL" id="RKK01810.1"/>
    </source>
</evidence>
<evidence type="ECO:0000313" key="5">
    <source>
        <dbReference type="Proteomes" id="UP000278036"/>
    </source>
</evidence>
<dbReference type="InterPro" id="IPR050644">
    <property type="entry name" value="PG_Glycine_Bridge_Synth"/>
</dbReference>
<dbReference type="SUPFAM" id="SSF55729">
    <property type="entry name" value="Acyl-CoA N-acyltransferases (Nat)"/>
    <property type="match status" value="2"/>
</dbReference>
<dbReference type="EMBL" id="RFLX01000037">
    <property type="protein sequence ID" value="RMI17133.1"/>
    <property type="molecule type" value="Genomic_DNA"/>
</dbReference>
<dbReference type="PANTHER" id="PTHR36174:SF1">
    <property type="entry name" value="LIPID II:GLYCINE GLYCYLTRANSFERASE"/>
    <property type="match status" value="1"/>
</dbReference>
<dbReference type="InterPro" id="IPR017469">
    <property type="entry name" value="PEP-CTERM_FemAB-rel"/>
</dbReference>
<comment type="caution">
    <text evidence="2">The sequence shown here is derived from an EMBL/GenBank/DDBJ whole genome shotgun (WGS) entry which is preliminary data.</text>
</comment>
<dbReference type="AlphaFoldDB" id="A0A3A9J794"/>
<dbReference type="PANTHER" id="PTHR36174">
    <property type="entry name" value="LIPID II:GLYCINE GLYCYLTRANSFERASE"/>
    <property type="match status" value="1"/>
</dbReference>
<sequence length="344" mass="38656">MSLRLRPLETGQEAAWDAFVRERPDSTFFHLSAWRHVIADSFGHSTHYTLAEQDGAIVGVLPLARMRTRLFGDALISTPFCVYGGPLAATPEAETALENHAMDLLRQTGAAHLEFRQLHAPYRDWDVRPPLHYTFRKSITGDAEKDMKAIPRKQRAMVRKGIQNGLQSVSNSDTGMLHRVYAESVHNLGTPVFPRKYFDRLAAAFPQEHDVVTVMQGDTPVASVLNFYYKEEVLPYYGGGTSLARKVAGNDFMYWEVMRRAGAERGSRLYDFGRSKSGTGAFDFKKNWGFEAAPLHYSYRLRPGATLSEHNPSNPKYKMMIAAWKRLPLPVANILGPPIVRGLG</sequence>
<reference evidence="2 5" key="1">
    <citation type="submission" date="2018-09" db="EMBL/GenBank/DDBJ databases">
        <title>Roseomonas sp. nov., isolated from feces of Tibetan antelopes in the Qinghai-Tibet plateau, China.</title>
        <authorList>
            <person name="Tian Z."/>
        </authorList>
    </citation>
    <scope>NUCLEOTIDE SEQUENCE [LARGE SCALE GENOMIC DNA]</scope>
    <source>
        <strain evidence="3 4">Z23</strain>
        <strain evidence="2 5">Z24</strain>
    </source>
</reference>
<dbReference type="InterPro" id="IPR038740">
    <property type="entry name" value="BioF2-like_GNAT_dom"/>
</dbReference>
<name>A0A3A9J794_9PROT</name>
<evidence type="ECO:0000259" key="1">
    <source>
        <dbReference type="Pfam" id="PF13480"/>
    </source>
</evidence>
<dbReference type="Proteomes" id="UP000278036">
    <property type="component" value="Unassembled WGS sequence"/>
</dbReference>
<dbReference type="Pfam" id="PF13480">
    <property type="entry name" value="Acetyltransf_6"/>
    <property type="match status" value="1"/>
</dbReference>
<organism evidence="2 5">
    <name type="scientific">Teichococcus wenyumeiae</name>
    <dbReference type="NCBI Taxonomy" id="2478470"/>
    <lineage>
        <taxon>Bacteria</taxon>
        <taxon>Pseudomonadati</taxon>
        <taxon>Pseudomonadota</taxon>
        <taxon>Alphaproteobacteria</taxon>
        <taxon>Acetobacterales</taxon>
        <taxon>Roseomonadaceae</taxon>
        <taxon>Roseomonas</taxon>
    </lineage>
</organism>
<evidence type="ECO:0000313" key="4">
    <source>
        <dbReference type="Proteomes" id="UP000274097"/>
    </source>
</evidence>
<dbReference type="Gene3D" id="3.40.630.30">
    <property type="match status" value="1"/>
</dbReference>